<reference evidence="4 5" key="1">
    <citation type="journal article" date="2018" name="Gigascience">
        <title>Genomes of trombidid mites reveal novel predicted allergens and laterally-transferred genes associated with secondary metabolism.</title>
        <authorList>
            <person name="Dong X."/>
            <person name="Chaisiri K."/>
            <person name="Xia D."/>
            <person name="Armstrong S.D."/>
            <person name="Fang Y."/>
            <person name="Donnelly M.J."/>
            <person name="Kadowaki T."/>
            <person name="McGarry J.W."/>
            <person name="Darby A.C."/>
            <person name="Makepeace B.L."/>
        </authorList>
    </citation>
    <scope>NUCLEOTIDE SEQUENCE [LARGE SCALE GENOMIC DNA]</scope>
    <source>
        <strain evidence="4">UoL-UT</strain>
    </source>
</reference>
<dbReference type="GO" id="GO:0051082">
    <property type="term" value="F:unfolded protein binding"/>
    <property type="evidence" value="ECO:0007669"/>
    <property type="project" value="InterPro"/>
</dbReference>
<evidence type="ECO:0000256" key="2">
    <source>
        <dbReference type="SAM" id="MobiDB-lite"/>
    </source>
</evidence>
<dbReference type="Pfam" id="PF00226">
    <property type="entry name" value="DnaJ"/>
    <property type="match status" value="1"/>
</dbReference>
<name>A0A443SQE9_9ACAR</name>
<feature type="domain" description="J" evidence="3">
    <location>
        <begin position="5"/>
        <end position="70"/>
    </location>
</feature>
<dbReference type="FunFam" id="2.60.260.20:FF:000013">
    <property type="entry name" value="DnaJ subfamily B member 11"/>
    <property type="match status" value="1"/>
</dbReference>
<evidence type="ECO:0000259" key="3">
    <source>
        <dbReference type="PROSITE" id="PS50076"/>
    </source>
</evidence>
<dbReference type="SUPFAM" id="SSF49493">
    <property type="entry name" value="HSP40/DnaJ peptide-binding domain"/>
    <property type="match status" value="2"/>
</dbReference>
<dbReference type="InterPro" id="IPR051736">
    <property type="entry name" value="DnaJ-B11-like"/>
</dbReference>
<dbReference type="STRING" id="299467.A0A443SQE9"/>
<dbReference type="InterPro" id="IPR018253">
    <property type="entry name" value="DnaJ_domain_CS"/>
</dbReference>
<sequence>MAGRDFYNILGVSKSASKYEIKRAYRQKAKEMHPDKNKDDPQANEKFRDLADAYQILSDDEKRKIYDQRGEEGLNKDSMSSGFDPFSSFFGDFGFDFGFGEGRQEKRETPKGADIRVDLWVTLEELYNGNFVELVRKKNVFRQASGTRKCNCRAEMVTRQLGPGRFQMMQQNVCDECPNVKLVTEEKLLEVEVEKGMRDGQENRFVAEGEPHIDGDPGDLFTVIRTMPHPVFERRNDDLYTNVTISLSSALTGFEFKIKHLDGHFVNIKRDKVTRPGARMRKPNEGMPNFENNHQRGTLFITFDVDFPKGDITEEEKQQIKAILKDDDVKSKAYNGLRGY</sequence>
<dbReference type="SMART" id="SM00271">
    <property type="entry name" value="DnaJ"/>
    <property type="match status" value="1"/>
</dbReference>
<dbReference type="InterPro" id="IPR002939">
    <property type="entry name" value="DnaJ_C"/>
</dbReference>
<dbReference type="EMBL" id="NCKV01000801">
    <property type="protein sequence ID" value="RWS29695.1"/>
    <property type="molecule type" value="Genomic_DNA"/>
</dbReference>
<dbReference type="GO" id="GO:0005783">
    <property type="term" value="C:endoplasmic reticulum"/>
    <property type="evidence" value="ECO:0007669"/>
    <property type="project" value="TreeGrafter"/>
</dbReference>
<evidence type="ECO:0000313" key="4">
    <source>
        <dbReference type="EMBL" id="RWS29695.1"/>
    </source>
</evidence>
<dbReference type="InterPro" id="IPR036869">
    <property type="entry name" value="J_dom_sf"/>
</dbReference>
<dbReference type="Gene3D" id="2.60.260.20">
    <property type="entry name" value="Urease metallochaperone UreE, N-terminal domain"/>
    <property type="match status" value="2"/>
</dbReference>
<protein>
    <submittedName>
        <fullName evidence="4">DnaJ-like protein 4</fullName>
    </submittedName>
</protein>
<evidence type="ECO:0000313" key="5">
    <source>
        <dbReference type="Proteomes" id="UP000288716"/>
    </source>
</evidence>
<evidence type="ECO:0000256" key="1">
    <source>
        <dbReference type="ARBA" id="ARBA00022729"/>
    </source>
</evidence>
<dbReference type="PANTHER" id="PTHR44298">
    <property type="entry name" value="DNAJ HOMOLOG SUBFAMILY B MEMBER 11"/>
    <property type="match status" value="1"/>
</dbReference>
<keyword evidence="1" id="KW-0732">Signal</keyword>
<dbReference type="GO" id="GO:0051787">
    <property type="term" value="F:misfolded protein binding"/>
    <property type="evidence" value="ECO:0007669"/>
    <property type="project" value="TreeGrafter"/>
</dbReference>
<dbReference type="Pfam" id="PF01556">
    <property type="entry name" value="DnaJ_C"/>
    <property type="match status" value="1"/>
</dbReference>
<feature type="region of interest" description="Disordered" evidence="2">
    <location>
        <begin position="26"/>
        <end position="45"/>
    </location>
</feature>
<dbReference type="CDD" id="cd10747">
    <property type="entry name" value="DnaJ_C"/>
    <property type="match status" value="1"/>
</dbReference>
<dbReference type="Proteomes" id="UP000288716">
    <property type="component" value="Unassembled WGS sequence"/>
</dbReference>
<dbReference type="Gene3D" id="1.10.287.110">
    <property type="entry name" value="DnaJ domain"/>
    <property type="match status" value="1"/>
</dbReference>
<dbReference type="OrthoDB" id="550424at2759"/>
<accession>A0A443SQE9</accession>
<dbReference type="SUPFAM" id="SSF46565">
    <property type="entry name" value="Chaperone J-domain"/>
    <property type="match status" value="1"/>
</dbReference>
<dbReference type="PROSITE" id="PS00636">
    <property type="entry name" value="DNAJ_1"/>
    <property type="match status" value="1"/>
</dbReference>
<comment type="caution">
    <text evidence="4">The sequence shown here is derived from an EMBL/GenBank/DDBJ whole genome shotgun (WGS) entry which is preliminary data.</text>
</comment>
<dbReference type="PANTHER" id="PTHR44298:SF1">
    <property type="entry name" value="DNAJ HOMOLOG SUBFAMILY B MEMBER 11"/>
    <property type="match status" value="1"/>
</dbReference>
<proteinExistence type="predicted"/>
<gene>
    <name evidence="4" type="ORF">B4U80_06024</name>
</gene>
<dbReference type="InterPro" id="IPR001623">
    <property type="entry name" value="DnaJ_domain"/>
</dbReference>
<dbReference type="PROSITE" id="PS50076">
    <property type="entry name" value="DNAJ_2"/>
    <property type="match status" value="1"/>
</dbReference>
<organism evidence="4 5">
    <name type="scientific">Leptotrombidium deliense</name>
    <dbReference type="NCBI Taxonomy" id="299467"/>
    <lineage>
        <taxon>Eukaryota</taxon>
        <taxon>Metazoa</taxon>
        <taxon>Ecdysozoa</taxon>
        <taxon>Arthropoda</taxon>
        <taxon>Chelicerata</taxon>
        <taxon>Arachnida</taxon>
        <taxon>Acari</taxon>
        <taxon>Acariformes</taxon>
        <taxon>Trombidiformes</taxon>
        <taxon>Prostigmata</taxon>
        <taxon>Anystina</taxon>
        <taxon>Parasitengona</taxon>
        <taxon>Trombiculoidea</taxon>
        <taxon>Trombiculidae</taxon>
        <taxon>Leptotrombidium</taxon>
    </lineage>
</organism>
<dbReference type="AlphaFoldDB" id="A0A443SQE9"/>
<dbReference type="VEuPathDB" id="VectorBase:LDEU002346"/>
<keyword evidence="5" id="KW-1185">Reference proteome</keyword>
<dbReference type="GO" id="GO:0006457">
    <property type="term" value="P:protein folding"/>
    <property type="evidence" value="ECO:0007669"/>
    <property type="project" value="InterPro"/>
</dbReference>
<dbReference type="PRINTS" id="PR00625">
    <property type="entry name" value="JDOMAIN"/>
</dbReference>
<dbReference type="CDD" id="cd06257">
    <property type="entry name" value="DnaJ"/>
    <property type="match status" value="1"/>
</dbReference>
<dbReference type="InterPro" id="IPR008971">
    <property type="entry name" value="HSP40/DnaJ_pept-bd"/>
</dbReference>